<feature type="region of interest" description="Disordered" evidence="1">
    <location>
        <begin position="314"/>
        <end position="361"/>
    </location>
</feature>
<name>A0ABP9G1K0_9MICC</name>
<evidence type="ECO:0000256" key="1">
    <source>
        <dbReference type="SAM" id="MobiDB-lite"/>
    </source>
</evidence>
<comment type="caution">
    <text evidence="2">The sequence shown here is derived from an EMBL/GenBank/DDBJ whole genome shotgun (WGS) entry which is preliminary data.</text>
</comment>
<sequence>MTGAAVVGSTLTARPGRWTSGAKLSYQWLSDGKVIKNATKSTYKVPSGQVGKRISVRVSGAATGYASAQKTSAATTRVAQAATPTLSGNVRTGGTITAKPGKWTAGTAFTYQWRVEGKVVSRTKSTQYKIRSADAGKRISVTVVGTKSGHTTVERTSKMSSRPLSTGSPKVSGKAIVGSTLTAQPGKWSSGTSLSYQWFADGKRIKGATKRTYKVSTGQQGKQIAVRVAGKKSGHASAQRNSSKTAKVMRAGTPTISGTAQVGKTLTAKTGTWTSKTSFSYQWFSNGKRIKGATKRTYKVSSAQQGKKITVKVTGKKSGHTTVTKASKATASVKRAPAASSSRSTSKSSSPVSRAPRSGSWDCPAGYPIKGNHSSSGEWIYHVPRGQFYSRTNPEECFKTESAARSAGYRKSKR</sequence>
<feature type="region of interest" description="Disordered" evidence="1">
    <location>
        <begin position="392"/>
        <end position="414"/>
    </location>
</feature>
<keyword evidence="3" id="KW-1185">Reference proteome</keyword>
<dbReference type="Gene3D" id="2.60.40.2700">
    <property type="match status" value="4"/>
</dbReference>
<evidence type="ECO:0000313" key="2">
    <source>
        <dbReference type="EMBL" id="GAA4918208.1"/>
    </source>
</evidence>
<proteinExistence type="predicted"/>
<gene>
    <name evidence="2" type="ORF">GCM10025790_12210</name>
</gene>
<organism evidence="2 3">
    <name type="scientific">Nesterenkonia rhizosphaerae</name>
    <dbReference type="NCBI Taxonomy" id="1348272"/>
    <lineage>
        <taxon>Bacteria</taxon>
        <taxon>Bacillati</taxon>
        <taxon>Actinomycetota</taxon>
        <taxon>Actinomycetes</taxon>
        <taxon>Micrococcales</taxon>
        <taxon>Micrococcaceae</taxon>
        <taxon>Nesterenkonia</taxon>
    </lineage>
</organism>
<feature type="compositionally biased region" description="Polar residues" evidence="1">
    <location>
        <begin position="158"/>
        <end position="169"/>
    </location>
</feature>
<protein>
    <submittedName>
        <fullName evidence="2">Uncharacterized protein</fullName>
    </submittedName>
</protein>
<evidence type="ECO:0000313" key="3">
    <source>
        <dbReference type="Proteomes" id="UP001500368"/>
    </source>
</evidence>
<feature type="compositionally biased region" description="Low complexity" evidence="1">
    <location>
        <begin position="321"/>
        <end position="358"/>
    </location>
</feature>
<feature type="region of interest" description="Disordered" evidence="1">
    <location>
        <begin position="152"/>
        <end position="172"/>
    </location>
</feature>
<dbReference type="EMBL" id="BAABLW010000007">
    <property type="protein sequence ID" value="GAA4918208.1"/>
    <property type="molecule type" value="Genomic_DNA"/>
</dbReference>
<reference evidence="3" key="1">
    <citation type="journal article" date="2019" name="Int. J. Syst. Evol. Microbiol.">
        <title>The Global Catalogue of Microorganisms (GCM) 10K type strain sequencing project: providing services to taxonomists for standard genome sequencing and annotation.</title>
        <authorList>
            <consortium name="The Broad Institute Genomics Platform"/>
            <consortium name="The Broad Institute Genome Sequencing Center for Infectious Disease"/>
            <person name="Wu L."/>
            <person name="Ma J."/>
        </authorList>
    </citation>
    <scope>NUCLEOTIDE SEQUENCE [LARGE SCALE GENOMIC DNA]</scope>
    <source>
        <strain evidence="3">JCM 19129</strain>
    </source>
</reference>
<accession>A0ABP9G1K0</accession>
<dbReference type="Proteomes" id="UP001500368">
    <property type="component" value="Unassembled WGS sequence"/>
</dbReference>